<evidence type="ECO:0000313" key="5">
    <source>
        <dbReference type="EMBL" id="CAH9417144.1"/>
    </source>
</evidence>
<feature type="domain" description="Putative zinc-finger" evidence="4">
    <location>
        <begin position="26"/>
        <end position="54"/>
    </location>
</feature>
<evidence type="ECO:0000256" key="3">
    <source>
        <dbReference type="SAM" id="Phobius"/>
    </source>
</evidence>
<dbReference type="InterPro" id="IPR041916">
    <property type="entry name" value="Anti_sigma_zinc_sf"/>
</dbReference>
<dbReference type="EMBL" id="CAKXYP010000011">
    <property type="protein sequence ID" value="CAH9417144.1"/>
    <property type="molecule type" value="Genomic_DNA"/>
</dbReference>
<keyword evidence="1" id="KW-0805">Transcription regulation</keyword>
<keyword evidence="3" id="KW-1133">Transmembrane helix</keyword>
<evidence type="ECO:0000313" key="6">
    <source>
        <dbReference type="Proteomes" id="UP001154015"/>
    </source>
</evidence>
<keyword evidence="2" id="KW-0804">Transcription</keyword>
<dbReference type="Proteomes" id="UP001154015">
    <property type="component" value="Unassembled WGS sequence"/>
</dbReference>
<protein>
    <submittedName>
        <fullName evidence="5">Membrane protein</fullName>
    </submittedName>
</protein>
<organism evidence="5 6">
    <name type="scientific">Streptomyces globisporus</name>
    <dbReference type="NCBI Taxonomy" id="1908"/>
    <lineage>
        <taxon>Bacteria</taxon>
        <taxon>Bacillati</taxon>
        <taxon>Actinomycetota</taxon>
        <taxon>Actinomycetes</taxon>
        <taxon>Kitasatosporales</taxon>
        <taxon>Streptomycetaceae</taxon>
        <taxon>Streptomyces</taxon>
    </lineage>
</organism>
<dbReference type="InterPro" id="IPR027383">
    <property type="entry name" value="Znf_put"/>
</dbReference>
<name>A0ABM9H0M0_STRGL</name>
<keyword evidence="6" id="KW-1185">Reference proteome</keyword>
<dbReference type="Gene3D" id="1.10.10.1320">
    <property type="entry name" value="Anti-sigma factor, zinc-finger domain"/>
    <property type="match status" value="1"/>
</dbReference>
<keyword evidence="3" id="KW-0812">Transmembrane</keyword>
<reference evidence="5" key="1">
    <citation type="submission" date="2022-03" db="EMBL/GenBank/DDBJ databases">
        <authorList>
            <person name="Leyn A S."/>
        </authorList>
    </citation>
    <scope>NUCLEOTIDE SEQUENCE</scope>
    <source>
        <strain evidence="5">Streptomyces globisporus 4-3</strain>
    </source>
</reference>
<dbReference type="Pfam" id="PF13490">
    <property type="entry name" value="zf-HC2"/>
    <property type="match status" value="1"/>
</dbReference>
<evidence type="ECO:0000256" key="2">
    <source>
        <dbReference type="ARBA" id="ARBA00023163"/>
    </source>
</evidence>
<keyword evidence="3" id="KW-0472">Membrane</keyword>
<feature type="transmembrane region" description="Helical" evidence="3">
    <location>
        <begin position="100"/>
        <end position="120"/>
    </location>
</feature>
<evidence type="ECO:0000256" key="1">
    <source>
        <dbReference type="ARBA" id="ARBA00023015"/>
    </source>
</evidence>
<accession>A0ABM9H0M0</accession>
<gene>
    <name evidence="5" type="ORF">SGL43_04183</name>
</gene>
<proteinExistence type="predicted"/>
<sequence length="228" mass="22930">MAADGVSDAWLVPVPQYMQTTEPHVRVGAYALGVLGSADTFRFEEHLADCPGCRVRAGEFAGVRDGLAVVGPPVVPRPGLAERLTAAVAAGRRRAGRRRLALVAAAVVLAVGGPVAVAGLSGGPAEGVGTQRWSGTDGASGVAAVVTAAGREWGTAVALEVARVPVVGVCALVAVGRDGSEETVGSWSAGGAGDGPVEVSGGAALRPEGIDHFEVRTADGRRLVTVRR</sequence>
<comment type="caution">
    <text evidence="5">The sequence shown here is derived from an EMBL/GenBank/DDBJ whole genome shotgun (WGS) entry which is preliminary data.</text>
</comment>
<evidence type="ECO:0000259" key="4">
    <source>
        <dbReference type="Pfam" id="PF13490"/>
    </source>
</evidence>